<feature type="region of interest" description="Disordered" evidence="1">
    <location>
        <begin position="225"/>
        <end position="331"/>
    </location>
</feature>
<gene>
    <name evidence="2" type="ORF">Esi_0198_0026</name>
</gene>
<evidence type="ECO:0000313" key="2">
    <source>
        <dbReference type="EMBL" id="CBN79335.1"/>
    </source>
</evidence>
<keyword evidence="3" id="KW-1185">Reference proteome</keyword>
<feature type="compositionally biased region" description="Basic and acidic residues" evidence="1">
    <location>
        <begin position="243"/>
        <end position="258"/>
    </location>
</feature>
<dbReference type="AlphaFoldDB" id="D8LHQ3"/>
<reference evidence="2 3" key="1">
    <citation type="journal article" date="2010" name="Nature">
        <title>The Ectocarpus genome and the independent evolution of multicellularity in brown algae.</title>
        <authorList>
            <person name="Cock J.M."/>
            <person name="Sterck L."/>
            <person name="Rouze P."/>
            <person name="Scornet D."/>
            <person name="Allen A.E."/>
            <person name="Amoutzias G."/>
            <person name="Anthouard V."/>
            <person name="Artiguenave F."/>
            <person name="Aury J.M."/>
            <person name="Badger J.H."/>
            <person name="Beszteri B."/>
            <person name="Billiau K."/>
            <person name="Bonnet E."/>
            <person name="Bothwell J.H."/>
            <person name="Bowler C."/>
            <person name="Boyen C."/>
            <person name="Brownlee C."/>
            <person name="Carrano C.J."/>
            <person name="Charrier B."/>
            <person name="Cho G.Y."/>
            <person name="Coelho S.M."/>
            <person name="Collen J."/>
            <person name="Corre E."/>
            <person name="Da Silva C."/>
            <person name="Delage L."/>
            <person name="Delaroque N."/>
            <person name="Dittami S.M."/>
            <person name="Doulbeau S."/>
            <person name="Elias M."/>
            <person name="Farnham G."/>
            <person name="Gachon C.M."/>
            <person name="Gschloessl B."/>
            <person name="Heesch S."/>
            <person name="Jabbari K."/>
            <person name="Jubin C."/>
            <person name="Kawai H."/>
            <person name="Kimura K."/>
            <person name="Kloareg B."/>
            <person name="Kupper F.C."/>
            <person name="Lang D."/>
            <person name="Le Bail A."/>
            <person name="Leblanc C."/>
            <person name="Lerouge P."/>
            <person name="Lohr M."/>
            <person name="Lopez P.J."/>
            <person name="Martens C."/>
            <person name="Maumus F."/>
            <person name="Michel G."/>
            <person name="Miranda-Saavedra D."/>
            <person name="Morales J."/>
            <person name="Moreau H."/>
            <person name="Motomura T."/>
            <person name="Nagasato C."/>
            <person name="Napoli C.A."/>
            <person name="Nelson D.R."/>
            <person name="Nyvall-Collen P."/>
            <person name="Peters A.F."/>
            <person name="Pommier C."/>
            <person name="Potin P."/>
            <person name="Poulain J."/>
            <person name="Quesneville H."/>
            <person name="Read B."/>
            <person name="Rensing S.A."/>
            <person name="Ritter A."/>
            <person name="Rousvoal S."/>
            <person name="Samanta M."/>
            <person name="Samson G."/>
            <person name="Schroeder D.C."/>
            <person name="Segurens B."/>
            <person name="Strittmatter M."/>
            <person name="Tonon T."/>
            <person name="Tregear J.W."/>
            <person name="Valentin K."/>
            <person name="von Dassow P."/>
            <person name="Yamagishi T."/>
            <person name="Van de Peer Y."/>
            <person name="Wincker P."/>
        </authorList>
    </citation>
    <scope>NUCLEOTIDE SEQUENCE [LARGE SCALE GENOMIC DNA]</scope>
    <source>
        <strain evidence="3">Ec32 / CCAP1310/4</strain>
    </source>
</reference>
<dbReference type="Proteomes" id="UP000002630">
    <property type="component" value="Linkage Group LG08"/>
</dbReference>
<dbReference type="OrthoDB" id="10341330at2759"/>
<name>D8LHQ3_ECTSI</name>
<dbReference type="EMBL" id="FN648373">
    <property type="protein sequence ID" value="CBN79335.1"/>
    <property type="molecule type" value="Genomic_DNA"/>
</dbReference>
<dbReference type="InParanoid" id="D8LHQ3"/>
<dbReference type="EMBL" id="FN649733">
    <property type="protein sequence ID" value="CBN79335.1"/>
    <property type="molecule type" value="Genomic_DNA"/>
</dbReference>
<sequence>MPSSPTLPPLVETFPEDKYPLREVGQGFTAQACQGEAAQACAAIAAEMLDESRTVQVSHTSVNSDSLDASGMEAFPVDDLPLPDGAVETGLLILRNERILPGMVGISLPLKGNLWVREDGTCNLSGFFRRQIPKFELGLLMAAKEDMSKFLDCYHAVYRPVVEHAAQRQQFQVIRTLLETGLGYYKDDSPTRRDLLELRARVTKLRSRSSASSKDAAAAAAAAVAAGASSPTSGGNMSTEEVMETRRRISDSKLEKDGAGAGAGEGTRSTSFASGGESDDASRSGRVGSGPDRKLKIAQQVVGGDAPKQSGPFRLWKSKTGEASYSKEEPS</sequence>
<evidence type="ECO:0000256" key="1">
    <source>
        <dbReference type="SAM" id="MobiDB-lite"/>
    </source>
</evidence>
<proteinExistence type="predicted"/>
<accession>D8LHQ3</accession>
<evidence type="ECO:0000313" key="3">
    <source>
        <dbReference type="Proteomes" id="UP000002630"/>
    </source>
</evidence>
<organism evidence="2 3">
    <name type="scientific">Ectocarpus siliculosus</name>
    <name type="common">Brown alga</name>
    <name type="synonym">Conferva siliculosa</name>
    <dbReference type="NCBI Taxonomy" id="2880"/>
    <lineage>
        <taxon>Eukaryota</taxon>
        <taxon>Sar</taxon>
        <taxon>Stramenopiles</taxon>
        <taxon>Ochrophyta</taxon>
        <taxon>PX clade</taxon>
        <taxon>Phaeophyceae</taxon>
        <taxon>Ectocarpales</taxon>
        <taxon>Ectocarpaceae</taxon>
        <taxon>Ectocarpus</taxon>
    </lineage>
</organism>
<protein>
    <submittedName>
        <fullName evidence="2">Uncharacterized protein</fullName>
    </submittedName>
</protein>